<accession>A0A537LRI0</accession>
<reference evidence="2 3" key="1">
    <citation type="journal article" date="2019" name="Nat. Microbiol.">
        <title>Mediterranean grassland soil C-N compound turnover is dependent on rainfall and depth, and is mediated by genomically divergent microorganisms.</title>
        <authorList>
            <person name="Diamond S."/>
            <person name="Andeer P.F."/>
            <person name="Li Z."/>
            <person name="Crits-Christoph A."/>
            <person name="Burstein D."/>
            <person name="Anantharaman K."/>
            <person name="Lane K.R."/>
            <person name="Thomas B.C."/>
            <person name="Pan C."/>
            <person name="Northen T.R."/>
            <person name="Banfield J.F."/>
        </authorList>
    </citation>
    <scope>NUCLEOTIDE SEQUENCE [LARGE SCALE GENOMIC DNA]</scope>
    <source>
        <strain evidence="2">NP_1</strain>
    </source>
</reference>
<feature type="region of interest" description="Disordered" evidence="1">
    <location>
        <begin position="1"/>
        <end position="26"/>
    </location>
</feature>
<dbReference type="Proteomes" id="UP000315217">
    <property type="component" value="Unassembled WGS sequence"/>
</dbReference>
<organism evidence="2 3">
    <name type="scientific">Candidatus Segetimicrobium genomatis</name>
    <dbReference type="NCBI Taxonomy" id="2569760"/>
    <lineage>
        <taxon>Bacteria</taxon>
        <taxon>Bacillati</taxon>
        <taxon>Candidatus Sysuimicrobiota</taxon>
        <taxon>Candidatus Sysuimicrobiia</taxon>
        <taxon>Candidatus Sysuimicrobiales</taxon>
        <taxon>Candidatus Segetimicrobiaceae</taxon>
        <taxon>Candidatus Segetimicrobium</taxon>
    </lineage>
</organism>
<evidence type="ECO:0000313" key="2">
    <source>
        <dbReference type="EMBL" id="TMJ10629.1"/>
    </source>
</evidence>
<sequence>MMRMNINTTNNSTVISAAPWSREPPRSLRELGAERGNAGTRNRDFLMAFHVNLNMVLTNSS</sequence>
<evidence type="ECO:0000313" key="3">
    <source>
        <dbReference type="Proteomes" id="UP000315217"/>
    </source>
</evidence>
<evidence type="ECO:0000256" key="1">
    <source>
        <dbReference type="SAM" id="MobiDB-lite"/>
    </source>
</evidence>
<protein>
    <submittedName>
        <fullName evidence="2">Uncharacterized protein</fullName>
    </submittedName>
</protein>
<feature type="compositionally biased region" description="Low complexity" evidence="1">
    <location>
        <begin position="1"/>
        <end position="16"/>
    </location>
</feature>
<comment type="caution">
    <text evidence="2">The sequence shown here is derived from an EMBL/GenBank/DDBJ whole genome shotgun (WGS) entry which is preliminary data.</text>
</comment>
<dbReference type="AlphaFoldDB" id="A0A537LRI0"/>
<dbReference type="EMBL" id="VBAI01000110">
    <property type="protein sequence ID" value="TMJ10629.1"/>
    <property type="molecule type" value="Genomic_DNA"/>
</dbReference>
<gene>
    <name evidence="2" type="ORF">E6G98_07255</name>
</gene>
<proteinExistence type="predicted"/>
<name>A0A537LRI0_9BACT</name>